<sequence>MKPLLSKIFVTEGLDKQQASIFFKSDLRFTKHSDRYCKSNMKFKRSLCHSPAKSLYLEAIFF</sequence>
<gene>
    <name evidence="1" type="ORF">D7V32_13825</name>
</gene>
<keyword evidence="2" id="KW-1185">Reference proteome</keyword>
<organism evidence="1 2">
    <name type="scientific">Acinetobacter tianfuensis</name>
    <dbReference type="NCBI Taxonomy" id="2419603"/>
    <lineage>
        <taxon>Bacteria</taxon>
        <taxon>Pseudomonadati</taxon>
        <taxon>Pseudomonadota</taxon>
        <taxon>Gammaproteobacteria</taxon>
        <taxon>Moraxellales</taxon>
        <taxon>Moraxellaceae</taxon>
        <taxon>Acinetobacter</taxon>
    </lineage>
</organism>
<proteinExistence type="predicted"/>
<dbReference type="EMBL" id="RAXV01000034">
    <property type="protein sequence ID" value="RKG29743.1"/>
    <property type="molecule type" value="Genomic_DNA"/>
</dbReference>
<evidence type="ECO:0000313" key="2">
    <source>
        <dbReference type="Proteomes" id="UP000282388"/>
    </source>
</evidence>
<comment type="caution">
    <text evidence="1">The sequence shown here is derived from an EMBL/GenBank/DDBJ whole genome shotgun (WGS) entry which is preliminary data.</text>
</comment>
<dbReference type="Proteomes" id="UP000282388">
    <property type="component" value="Unassembled WGS sequence"/>
</dbReference>
<evidence type="ECO:0000313" key="1">
    <source>
        <dbReference type="EMBL" id="RKG29743.1"/>
    </source>
</evidence>
<reference evidence="1 2" key="1">
    <citation type="submission" date="2018-09" db="EMBL/GenBank/DDBJ databases">
        <title>The draft genome of Acinetobacter spp. strains.</title>
        <authorList>
            <person name="Qin J."/>
            <person name="Feng Y."/>
            <person name="Zong Z."/>
        </authorList>
    </citation>
    <scope>NUCLEOTIDE SEQUENCE [LARGE SCALE GENOMIC DNA]</scope>
    <source>
        <strain evidence="1 2">WCHAc060012</strain>
    </source>
</reference>
<accession>A0A3A8EN01</accession>
<dbReference type="AlphaFoldDB" id="A0A3A8EN01"/>
<name>A0A3A8EN01_9GAMM</name>
<protein>
    <submittedName>
        <fullName evidence="1">Uncharacterized protein</fullName>
    </submittedName>
</protein>